<dbReference type="Gene3D" id="3.10.200.10">
    <property type="entry name" value="Alpha carbonic anhydrase"/>
    <property type="match status" value="1"/>
</dbReference>
<organism evidence="3">
    <name type="scientific">Thraustotheca clavata</name>
    <dbReference type="NCBI Taxonomy" id="74557"/>
    <lineage>
        <taxon>Eukaryota</taxon>
        <taxon>Sar</taxon>
        <taxon>Stramenopiles</taxon>
        <taxon>Oomycota</taxon>
        <taxon>Saprolegniomycetes</taxon>
        <taxon>Saprolegniales</taxon>
        <taxon>Achlyaceae</taxon>
        <taxon>Thraustotheca</taxon>
    </lineage>
</organism>
<dbReference type="PROSITE" id="PS51144">
    <property type="entry name" value="ALPHA_CA_2"/>
    <property type="match status" value="1"/>
</dbReference>
<dbReference type="PANTHER" id="PTHR18952">
    <property type="entry name" value="CARBONIC ANHYDRASE"/>
    <property type="match status" value="1"/>
</dbReference>
<reference evidence="3" key="1">
    <citation type="journal article" date="2014" name="Genome Biol. Evol.">
        <title>The secreted proteins of Achlya hypogyna and Thraustotheca clavata identify the ancestral oomycete secretome and reveal gene acquisitions by horizontal gene transfer.</title>
        <authorList>
            <person name="Misner I."/>
            <person name="Blouin N."/>
            <person name="Leonard G."/>
            <person name="Richards T.A."/>
            <person name="Lane C.E."/>
        </authorList>
    </citation>
    <scope>NUCLEOTIDE SEQUENCE</scope>
    <source>
        <strain evidence="3">ATCC 34112</strain>
    </source>
</reference>
<dbReference type="InterPro" id="IPR036398">
    <property type="entry name" value="CA_dom_sf"/>
</dbReference>
<feature type="chain" id="PRO_5002037997" evidence="1">
    <location>
        <begin position="17"/>
        <end position="217"/>
    </location>
</feature>
<evidence type="ECO:0000256" key="1">
    <source>
        <dbReference type="SAM" id="SignalP"/>
    </source>
</evidence>
<protein>
    <submittedName>
        <fullName evidence="3">Secreted protein</fullName>
    </submittedName>
</protein>
<dbReference type="InterPro" id="IPR041891">
    <property type="entry name" value="Alpha_CA_prokaryot-like"/>
</dbReference>
<evidence type="ECO:0000259" key="2">
    <source>
        <dbReference type="PROSITE" id="PS51144"/>
    </source>
</evidence>
<dbReference type="SMART" id="SM01057">
    <property type="entry name" value="Carb_anhydrase"/>
    <property type="match status" value="1"/>
</dbReference>
<dbReference type="EMBL" id="KM037972">
    <property type="protein sequence ID" value="AIG55433.1"/>
    <property type="molecule type" value="Genomic_DNA"/>
</dbReference>
<dbReference type="PANTHER" id="PTHR18952:SF208">
    <property type="entry name" value="CARBONIC ANHYDRASE XA-RELATED"/>
    <property type="match status" value="1"/>
</dbReference>
<feature type="signal peptide" evidence="1">
    <location>
        <begin position="1"/>
        <end position="16"/>
    </location>
</feature>
<dbReference type="GO" id="GO:0008270">
    <property type="term" value="F:zinc ion binding"/>
    <property type="evidence" value="ECO:0007669"/>
    <property type="project" value="InterPro"/>
</dbReference>
<dbReference type="SUPFAM" id="SSF51069">
    <property type="entry name" value="Carbonic anhydrase"/>
    <property type="match status" value="1"/>
</dbReference>
<dbReference type="InterPro" id="IPR001148">
    <property type="entry name" value="CA_dom"/>
</dbReference>
<dbReference type="InterPro" id="IPR023561">
    <property type="entry name" value="Carbonic_anhydrase_a-class"/>
</dbReference>
<keyword evidence="1" id="KW-0732">Signal</keyword>
<dbReference type="Pfam" id="PF00194">
    <property type="entry name" value="Carb_anhydrase"/>
    <property type="match status" value="1"/>
</dbReference>
<sequence length="217" mass="24245">MRVLLYLLVLVSLVAAALKEQSPIDISTDISETENKNNIAISHKSLDGKAKHTGTAFKVFWKGSTLVLDGVSYEAAQLHFHTPSEHTFDGKHYPLEMHIVHSAVEKNHSLAVVGILFDYNKKSNGFLKKFWSHLDDLSDKGDTIKVKSFDAADLKYPGSLTTPPYTEGVQWAVMKSIQHVSRSQVRAIKDVFDDNSRAVQPLNDRKVILYSKPSVPK</sequence>
<evidence type="ECO:0000313" key="3">
    <source>
        <dbReference type="EMBL" id="AIG55433.1"/>
    </source>
</evidence>
<dbReference type="AlphaFoldDB" id="A0A0A7CLU6"/>
<dbReference type="CDD" id="cd03124">
    <property type="entry name" value="alpha_CA_prokaryotic_like"/>
    <property type="match status" value="1"/>
</dbReference>
<dbReference type="GO" id="GO:0004089">
    <property type="term" value="F:carbonate dehydratase activity"/>
    <property type="evidence" value="ECO:0007669"/>
    <property type="project" value="InterPro"/>
</dbReference>
<name>A0A0A7CLU6_9STRA</name>
<accession>A0A0A7CLU6</accession>
<dbReference type="GO" id="GO:0006730">
    <property type="term" value="P:one-carbon metabolic process"/>
    <property type="evidence" value="ECO:0007669"/>
    <property type="project" value="TreeGrafter"/>
</dbReference>
<feature type="domain" description="Alpha-carbonic anhydrase" evidence="2">
    <location>
        <begin position="1"/>
        <end position="211"/>
    </location>
</feature>
<proteinExistence type="predicted"/>